<reference evidence="1" key="2">
    <citation type="submission" date="2018-05" db="EMBL/GenBank/DDBJ databases">
        <title>OmerRS3 (Oryza meridionalis Reference Sequence Version 3).</title>
        <authorList>
            <person name="Zhang J."/>
            <person name="Kudrna D."/>
            <person name="Lee S."/>
            <person name="Talag J."/>
            <person name="Welchert J."/>
            <person name="Wing R.A."/>
        </authorList>
    </citation>
    <scope>NUCLEOTIDE SEQUENCE [LARGE SCALE GENOMIC DNA]</scope>
    <source>
        <strain evidence="1">cv. OR44</strain>
    </source>
</reference>
<sequence length="152" mass="17272">MQENDRRLCRPAENKIKEIFNGCVEINVDGAQLRIMLTNLKVSPVWQKVSPQDNIFICELRLQQHRSSSLVLLASSTEGSHSSFRILTWGDVYVDKVITEIKGDLYDSPIDSKNQIVMSTLYNNDQYQSYPLCPIEAALLSMSSHTYSLGEE</sequence>
<dbReference type="HOGENOM" id="CLU_1725190_0_0_1"/>
<reference evidence="1" key="1">
    <citation type="submission" date="2015-04" db="UniProtKB">
        <authorList>
            <consortium name="EnsemblPlants"/>
        </authorList>
    </citation>
    <scope>IDENTIFICATION</scope>
</reference>
<evidence type="ECO:0000313" key="1">
    <source>
        <dbReference type="EnsemblPlants" id="OMERI01G12410.1"/>
    </source>
</evidence>
<name>A0A0E0C197_9ORYZ</name>
<evidence type="ECO:0000313" key="2">
    <source>
        <dbReference type="Proteomes" id="UP000008021"/>
    </source>
</evidence>
<protein>
    <submittedName>
        <fullName evidence="1">Uncharacterized protein</fullName>
    </submittedName>
</protein>
<organism evidence="1">
    <name type="scientific">Oryza meridionalis</name>
    <dbReference type="NCBI Taxonomy" id="40149"/>
    <lineage>
        <taxon>Eukaryota</taxon>
        <taxon>Viridiplantae</taxon>
        <taxon>Streptophyta</taxon>
        <taxon>Embryophyta</taxon>
        <taxon>Tracheophyta</taxon>
        <taxon>Spermatophyta</taxon>
        <taxon>Magnoliopsida</taxon>
        <taxon>Liliopsida</taxon>
        <taxon>Poales</taxon>
        <taxon>Poaceae</taxon>
        <taxon>BOP clade</taxon>
        <taxon>Oryzoideae</taxon>
        <taxon>Oryzeae</taxon>
        <taxon>Oryzinae</taxon>
        <taxon>Oryza</taxon>
    </lineage>
</organism>
<accession>A0A0E0C197</accession>
<dbReference type="Proteomes" id="UP000008021">
    <property type="component" value="Chromosome 1"/>
</dbReference>
<dbReference type="AlphaFoldDB" id="A0A0E0C197"/>
<dbReference type="EnsemblPlants" id="OMERI01G12410.1">
    <property type="protein sequence ID" value="OMERI01G12410.1"/>
    <property type="gene ID" value="OMERI01G12410"/>
</dbReference>
<dbReference type="Gramene" id="OMERI01G12410.1">
    <property type="protein sequence ID" value="OMERI01G12410.1"/>
    <property type="gene ID" value="OMERI01G12410"/>
</dbReference>
<dbReference type="STRING" id="40149.A0A0E0C197"/>
<keyword evidence="2" id="KW-1185">Reference proteome</keyword>
<proteinExistence type="predicted"/>